<keyword evidence="10" id="KW-1185">Reference proteome</keyword>
<evidence type="ECO:0000313" key="9">
    <source>
        <dbReference type="EMBL" id="CAB3981357.1"/>
    </source>
</evidence>
<evidence type="ECO:0000256" key="8">
    <source>
        <dbReference type="ARBA" id="ARBA00023242"/>
    </source>
</evidence>
<evidence type="ECO:0000256" key="4">
    <source>
        <dbReference type="ARBA" id="ARBA00007573"/>
    </source>
</evidence>
<organism evidence="9 10">
    <name type="scientific">Paramuricea clavata</name>
    <name type="common">Red gorgonian</name>
    <name type="synonym">Violescent sea-whip</name>
    <dbReference type="NCBI Taxonomy" id="317549"/>
    <lineage>
        <taxon>Eukaryota</taxon>
        <taxon>Metazoa</taxon>
        <taxon>Cnidaria</taxon>
        <taxon>Anthozoa</taxon>
        <taxon>Octocorallia</taxon>
        <taxon>Malacalcyonacea</taxon>
        <taxon>Plexauridae</taxon>
        <taxon>Paramuricea</taxon>
    </lineage>
</organism>
<dbReference type="GO" id="GO:0008023">
    <property type="term" value="C:transcription elongation factor complex"/>
    <property type="evidence" value="ECO:0007669"/>
    <property type="project" value="TreeGrafter"/>
</dbReference>
<accession>A0A7D9DBN5</accession>
<dbReference type="PANTHER" id="PTHR12896:SF1">
    <property type="entry name" value="ELONGATOR COMPLEX PROTEIN 4"/>
    <property type="match status" value="1"/>
</dbReference>
<reference evidence="9" key="1">
    <citation type="submission" date="2020-04" db="EMBL/GenBank/DDBJ databases">
        <authorList>
            <person name="Alioto T."/>
            <person name="Alioto T."/>
            <person name="Gomez Garrido J."/>
        </authorList>
    </citation>
    <scope>NUCLEOTIDE SEQUENCE</scope>
    <source>
        <strain evidence="9">A484AB</strain>
    </source>
</reference>
<comment type="subcellular location">
    <subcellularLocation>
        <location evidence="2">Cytoplasm</location>
    </subcellularLocation>
    <subcellularLocation>
        <location evidence="1">Nucleus</location>
    </subcellularLocation>
</comment>
<comment type="caution">
    <text evidence="9">The sequence shown here is derived from an EMBL/GenBank/DDBJ whole genome shotgun (WGS) entry which is preliminary data.</text>
</comment>
<sequence>MASSFRKKSHRGRGSYPAGTKISLHNNQLLISTGVPSLDGLLGGGLAVGTVLLVEEDNYACYANTLFKCFLAEGVASRHSLFLATALQDPHEIWKNLPCAVDDLNATSKVPPEGDNSMKIAWRYENMPKVESNPTAVKFGHFFDFTRTVDVARMNKVSKYEYRSRDNWSEEAEKPSSRSRSLLNPEYQNLLNSIKKVVDENGHSTSNKELKDGTILRIAIQSVESPLWCNHGDDDYSLTVFLYYLRGILRFSYAVCLITLPSHISQVPSSFCTSRKVLNSCFYCCAIRLKIYTFVKLL</sequence>
<dbReference type="Pfam" id="PF05625">
    <property type="entry name" value="PAXNEB"/>
    <property type="match status" value="1"/>
</dbReference>
<evidence type="ECO:0000256" key="6">
    <source>
        <dbReference type="ARBA" id="ARBA00022490"/>
    </source>
</evidence>
<dbReference type="InterPro" id="IPR008728">
    <property type="entry name" value="Elongator_complex_protein_4"/>
</dbReference>
<dbReference type="Proteomes" id="UP001152795">
    <property type="component" value="Unassembled WGS sequence"/>
</dbReference>
<dbReference type="GO" id="GO:0005737">
    <property type="term" value="C:cytoplasm"/>
    <property type="evidence" value="ECO:0007669"/>
    <property type="project" value="UniProtKB-SubCell"/>
</dbReference>
<comment type="similarity">
    <text evidence="4">Belongs to the ELP4 family.</text>
</comment>
<evidence type="ECO:0000256" key="7">
    <source>
        <dbReference type="ARBA" id="ARBA00022694"/>
    </source>
</evidence>
<protein>
    <recommendedName>
        <fullName evidence="5">Elongator complex protein 4</fullName>
    </recommendedName>
</protein>
<name>A0A7D9DBN5_PARCT</name>
<evidence type="ECO:0000256" key="3">
    <source>
        <dbReference type="ARBA" id="ARBA00005043"/>
    </source>
</evidence>
<dbReference type="UniPathway" id="UPA00988"/>
<comment type="pathway">
    <text evidence="3">tRNA modification; 5-methoxycarbonylmethyl-2-thiouridine-tRNA biosynthesis.</text>
</comment>
<dbReference type="CDD" id="cd19494">
    <property type="entry name" value="Elp4"/>
    <property type="match status" value="1"/>
</dbReference>
<gene>
    <name evidence="9" type="ORF">PACLA_8A031014</name>
</gene>
<dbReference type="EMBL" id="CACRXK020000380">
    <property type="protein sequence ID" value="CAB3981357.1"/>
    <property type="molecule type" value="Genomic_DNA"/>
</dbReference>
<evidence type="ECO:0000313" key="10">
    <source>
        <dbReference type="Proteomes" id="UP001152795"/>
    </source>
</evidence>
<proteinExistence type="inferred from homology"/>
<keyword evidence="7" id="KW-0819">tRNA processing</keyword>
<dbReference type="GO" id="GO:0002098">
    <property type="term" value="P:tRNA wobble uridine modification"/>
    <property type="evidence" value="ECO:0007669"/>
    <property type="project" value="InterPro"/>
</dbReference>
<evidence type="ECO:0000256" key="1">
    <source>
        <dbReference type="ARBA" id="ARBA00004123"/>
    </source>
</evidence>
<keyword evidence="6" id="KW-0963">Cytoplasm</keyword>
<dbReference type="GO" id="GO:0033588">
    <property type="term" value="C:elongator holoenzyme complex"/>
    <property type="evidence" value="ECO:0007669"/>
    <property type="project" value="InterPro"/>
</dbReference>
<dbReference type="Gene3D" id="3.40.50.300">
    <property type="entry name" value="P-loop containing nucleotide triphosphate hydrolases"/>
    <property type="match status" value="1"/>
</dbReference>
<keyword evidence="8" id="KW-0539">Nucleus</keyword>
<dbReference type="PANTHER" id="PTHR12896">
    <property type="entry name" value="PAX6 NEIGHBOR PROTEIN PAXNEB"/>
    <property type="match status" value="1"/>
</dbReference>
<dbReference type="AlphaFoldDB" id="A0A7D9DBN5"/>
<dbReference type="InterPro" id="IPR027417">
    <property type="entry name" value="P-loop_NTPase"/>
</dbReference>
<evidence type="ECO:0000256" key="5">
    <source>
        <dbReference type="ARBA" id="ARBA00020265"/>
    </source>
</evidence>
<evidence type="ECO:0000256" key="2">
    <source>
        <dbReference type="ARBA" id="ARBA00004496"/>
    </source>
</evidence>
<dbReference type="OrthoDB" id="289162at2759"/>